<organism evidence="1 2">
    <name type="scientific">Cyclotella cryptica</name>
    <dbReference type="NCBI Taxonomy" id="29204"/>
    <lineage>
        <taxon>Eukaryota</taxon>
        <taxon>Sar</taxon>
        <taxon>Stramenopiles</taxon>
        <taxon>Ochrophyta</taxon>
        <taxon>Bacillariophyta</taxon>
        <taxon>Coscinodiscophyceae</taxon>
        <taxon>Thalassiosirophycidae</taxon>
        <taxon>Stephanodiscales</taxon>
        <taxon>Stephanodiscaceae</taxon>
        <taxon>Cyclotella</taxon>
    </lineage>
</organism>
<dbReference type="Proteomes" id="UP001516023">
    <property type="component" value="Unassembled WGS sequence"/>
</dbReference>
<sequence length="142" mass="15715">MPQSAIDMAIAFADLDANDVLIHMTSKSIPVGSSSDSAVSPCDLPQNGEHHHCDRYVGIEISPGHAKQSCTTNQETVLNHTTDSRDHPATCEHIQQYNNNQRSRRVVTYMNPIENKVVVKKELCKVGNVEGAAFPIYLYHRG</sequence>
<dbReference type="AlphaFoldDB" id="A0ABD3QIZ6"/>
<keyword evidence="2" id="KW-1185">Reference proteome</keyword>
<gene>
    <name evidence="1" type="ORF">HJC23_013931</name>
</gene>
<evidence type="ECO:0000313" key="1">
    <source>
        <dbReference type="EMBL" id="KAL3799476.1"/>
    </source>
</evidence>
<reference evidence="1 2" key="1">
    <citation type="journal article" date="2020" name="G3 (Bethesda)">
        <title>Improved Reference Genome for Cyclotella cryptica CCMP332, a Model for Cell Wall Morphogenesis, Salinity Adaptation, and Lipid Production in Diatoms (Bacillariophyta).</title>
        <authorList>
            <person name="Roberts W.R."/>
            <person name="Downey K.M."/>
            <person name="Ruck E.C."/>
            <person name="Traller J.C."/>
            <person name="Alverson A.J."/>
        </authorList>
    </citation>
    <scope>NUCLEOTIDE SEQUENCE [LARGE SCALE GENOMIC DNA]</scope>
    <source>
        <strain evidence="1 2">CCMP332</strain>
    </source>
</reference>
<accession>A0ABD3QIZ6</accession>
<proteinExistence type="predicted"/>
<name>A0ABD3QIZ6_9STRA</name>
<dbReference type="EMBL" id="JABMIG020000039">
    <property type="protein sequence ID" value="KAL3799476.1"/>
    <property type="molecule type" value="Genomic_DNA"/>
</dbReference>
<protein>
    <submittedName>
        <fullName evidence="1">Uncharacterized protein</fullName>
    </submittedName>
</protein>
<evidence type="ECO:0000313" key="2">
    <source>
        <dbReference type="Proteomes" id="UP001516023"/>
    </source>
</evidence>
<comment type="caution">
    <text evidence="1">The sequence shown here is derived from an EMBL/GenBank/DDBJ whole genome shotgun (WGS) entry which is preliminary data.</text>
</comment>